<dbReference type="Proteomes" id="UP001497472">
    <property type="component" value="Unassembled WGS sequence"/>
</dbReference>
<reference evidence="1 2" key="1">
    <citation type="submission" date="2023-11" db="EMBL/GenBank/DDBJ databases">
        <authorList>
            <person name="Okamura Y."/>
        </authorList>
    </citation>
    <scope>NUCLEOTIDE SEQUENCE [LARGE SCALE GENOMIC DNA]</scope>
</reference>
<evidence type="ECO:0000313" key="2">
    <source>
        <dbReference type="Proteomes" id="UP001497472"/>
    </source>
</evidence>
<evidence type="ECO:0000313" key="1">
    <source>
        <dbReference type="EMBL" id="CAK1553613.1"/>
    </source>
</evidence>
<comment type="caution">
    <text evidence="1">The sequence shown here is derived from an EMBL/GenBank/DDBJ whole genome shotgun (WGS) entry which is preliminary data.</text>
</comment>
<organism evidence="1 2">
    <name type="scientific">Leptosia nina</name>
    <dbReference type="NCBI Taxonomy" id="320188"/>
    <lineage>
        <taxon>Eukaryota</taxon>
        <taxon>Metazoa</taxon>
        <taxon>Ecdysozoa</taxon>
        <taxon>Arthropoda</taxon>
        <taxon>Hexapoda</taxon>
        <taxon>Insecta</taxon>
        <taxon>Pterygota</taxon>
        <taxon>Neoptera</taxon>
        <taxon>Endopterygota</taxon>
        <taxon>Lepidoptera</taxon>
        <taxon>Glossata</taxon>
        <taxon>Ditrysia</taxon>
        <taxon>Papilionoidea</taxon>
        <taxon>Pieridae</taxon>
        <taxon>Pierinae</taxon>
        <taxon>Leptosia</taxon>
    </lineage>
</organism>
<accession>A0AAV1JYW4</accession>
<name>A0AAV1JYW4_9NEOP</name>
<proteinExistence type="predicted"/>
<protein>
    <submittedName>
        <fullName evidence="1">Uncharacterized protein</fullName>
    </submittedName>
</protein>
<gene>
    <name evidence="1" type="ORF">LNINA_LOCUS12584</name>
</gene>
<dbReference type="AlphaFoldDB" id="A0AAV1JYW4"/>
<keyword evidence="2" id="KW-1185">Reference proteome</keyword>
<sequence>MVSATAKKHKHNTTKSNEKDFVTMVEINGVKKVEKGITVNPGRSNEYLKEIEGSYSYTNLFGDYEEAVYTFKNPTLHIQKKINGKPKCTYSMNLEDSVITYDSFTAKIASL</sequence>
<dbReference type="EMBL" id="CAVLEF010000225">
    <property type="protein sequence ID" value="CAK1553613.1"/>
    <property type="molecule type" value="Genomic_DNA"/>
</dbReference>